<organism evidence="1 2">
    <name type="scientific">Phascolarctobacterium succinatutens YIT 12067</name>
    <dbReference type="NCBI Taxonomy" id="626939"/>
    <lineage>
        <taxon>Bacteria</taxon>
        <taxon>Bacillati</taxon>
        <taxon>Bacillota</taxon>
        <taxon>Negativicutes</taxon>
        <taxon>Acidaminococcales</taxon>
        <taxon>Acidaminococcaceae</taxon>
        <taxon>Phascolarctobacterium</taxon>
    </lineage>
</organism>
<keyword evidence="2" id="KW-1185">Reference proteome</keyword>
<accession>E8LD69</accession>
<sequence>MSVARSCYTLPIKFIINSFPKRNSLQYPLQAVFSFSKARVALLALKLNVLIYKNKP</sequence>
<dbReference type="Proteomes" id="UP000004923">
    <property type="component" value="Unassembled WGS sequence"/>
</dbReference>
<comment type="caution">
    <text evidence="1">The sequence shown here is derived from an EMBL/GenBank/DDBJ whole genome shotgun (WGS) entry which is preliminary data.</text>
</comment>
<evidence type="ECO:0000313" key="1">
    <source>
        <dbReference type="EMBL" id="EFY05203.1"/>
    </source>
</evidence>
<evidence type="ECO:0000313" key="2">
    <source>
        <dbReference type="Proteomes" id="UP000004923"/>
    </source>
</evidence>
<dbReference type="HOGENOM" id="CLU_3010298_0_0_9"/>
<dbReference type="AlphaFoldDB" id="E8LD69"/>
<gene>
    <name evidence="1" type="ORF">HMPREF9443_00793</name>
</gene>
<protein>
    <submittedName>
        <fullName evidence="1">Uncharacterized protein</fullName>
    </submittedName>
</protein>
<proteinExistence type="predicted"/>
<reference evidence="1 2" key="1">
    <citation type="submission" date="2011-01" db="EMBL/GenBank/DDBJ databases">
        <authorList>
            <person name="Weinstock G."/>
            <person name="Sodergren E."/>
            <person name="Clifton S."/>
            <person name="Fulton L."/>
            <person name="Fulton B."/>
            <person name="Courtney L."/>
            <person name="Fronick C."/>
            <person name="Harrison M."/>
            <person name="Strong C."/>
            <person name="Farmer C."/>
            <person name="Delahaunty K."/>
            <person name="Markovic C."/>
            <person name="Hall O."/>
            <person name="Minx P."/>
            <person name="Tomlinson C."/>
            <person name="Mitreva M."/>
            <person name="Hou S."/>
            <person name="Chen J."/>
            <person name="Wollam A."/>
            <person name="Pepin K.H."/>
            <person name="Johnson M."/>
            <person name="Bhonagiri V."/>
            <person name="Zhang X."/>
            <person name="Suruliraj S."/>
            <person name="Warren W."/>
            <person name="Chinwalla A."/>
            <person name="Mardis E.R."/>
            <person name="Wilson R.K."/>
        </authorList>
    </citation>
    <scope>NUCLEOTIDE SEQUENCE [LARGE SCALE GENOMIC DNA]</scope>
    <source>
        <strain evidence="1 2">YIT 12067</strain>
    </source>
</reference>
<dbReference type="EMBL" id="AEVN01000031">
    <property type="protein sequence ID" value="EFY05203.1"/>
    <property type="molecule type" value="Genomic_DNA"/>
</dbReference>
<name>E8LD69_9FIRM</name>